<evidence type="ECO:0000256" key="6">
    <source>
        <dbReference type="SAM" id="MobiDB-lite"/>
    </source>
</evidence>
<dbReference type="NCBIfam" id="TIGR01554">
    <property type="entry name" value="major_cap_HK97"/>
    <property type="match status" value="1"/>
</dbReference>
<dbReference type="GO" id="GO:0008233">
    <property type="term" value="F:peptidase activity"/>
    <property type="evidence" value="ECO:0007669"/>
    <property type="project" value="UniProtKB-KW"/>
</dbReference>
<feature type="domain" description="Prohead serine protease" evidence="7">
    <location>
        <begin position="25"/>
        <end position="158"/>
    </location>
</feature>
<dbReference type="SUPFAM" id="SSF56563">
    <property type="entry name" value="Major capsid protein gp5"/>
    <property type="match status" value="1"/>
</dbReference>
<evidence type="ECO:0000313" key="8">
    <source>
        <dbReference type="EMBL" id="MDX4957913.1"/>
    </source>
</evidence>
<keyword evidence="2" id="KW-1188">Viral release from host cell</keyword>
<dbReference type="Proteomes" id="UP001287445">
    <property type="component" value="Unassembled WGS sequence"/>
</dbReference>
<gene>
    <name evidence="8" type="ORF">SGN30_31215</name>
</gene>
<reference evidence="8" key="1">
    <citation type="submission" date="2023-11" db="EMBL/GenBank/DDBJ databases">
        <title>Identification and selenium tolerance of Delftia acidovorans R3-25.</title>
        <authorList>
            <person name="Zhang S."/>
            <person name="Liu Y."/>
            <person name="Guo Y."/>
        </authorList>
    </citation>
    <scope>NUCLEOTIDE SEQUENCE</scope>
    <source>
        <strain evidence="8">R3-25</strain>
    </source>
</reference>
<dbReference type="EMBL" id="JAWWMZ010000022">
    <property type="protein sequence ID" value="MDX4957913.1"/>
    <property type="molecule type" value="Genomic_DNA"/>
</dbReference>
<dbReference type="GO" id="GO:0006508">
    <property type="term" value="P:proteolysis"/>
    <property type="evidence" value="ECO:0007669"/>
    <property type="project" value="UniProtKB-KW"/>
</dbReference>
<feature type="region of interest" description="Disordered" evidence="6">
    <location>
        <begin position="166"/>
        <end position="205"/>
    </location>
</feature>
<feature type="region of interest" description="Disordered" evidence="6">
    <location>
        <begin position="485"/>
        <end position="506"/>
    </location>
</feature>
<proteinExistence type="predicted"/>
<keyword evidence="3" id="KW-0645">Protease</keyword>
<sequence>MDPKTITRVYSTMVVKAVDEDKREITGIASTPGTDRMGDIVEPGGAEFTLPIPLLWQHDHLQPIGSVFAARITRDGIEIRASVVKPTPDMPSQLIARLEEAWSSIKAKLVRGLSIGFSPIEWALMDSGIRFTRWSWHELSAVTVPANAEASITSIKSLDTALRASSGSKAQSGVGPAAKSAPPPGVSGTPKQPASGGFFYAPKKGKDTMNVSEQIKALEDKRKALTEERTTIQTKAVDEGRTKDGAEQERFAEITAEVAAIDKELGDLKVMEKDLITSATPVKGANDSEARASRAPAVVRSIKNDEPGIGFARFALSMFAAKGDVNSAKAFAENKFGHDSRLQNVMKAAVAAGTTTSPTWAGNLVDYQNLSSEFIDFLRPRTIVGQFGVGGIPALRRVPFNSRIPGKSSAGSAGWVGEGYRKPVTSAGYVATELKWAKIAAISVVTEELERFSDPAIVQLTRDDLADAVIERMDIDFVDPDKAVGTGASESPASVTNGVTPIPSTGTDADSIRADIAALWATADSTNLPTGTAVYITDAKTARALSLLRNPLGAREFPDVRVNGAGSIDGVPLIISNYVPADSSGSMFILAFASEIYLADDGQVNIDISREATIFLDDAAATATPTAAQLVSMFQTNQLAIRAERYVRWQKRRPQAVAYLSGVNWGA</sequence>
<evidence type="ECO:0000256" key="5">
    <source>
        <dbReference type="SAM" id="Coils"/>
    </source>
</evidence>
<evidence type="ECO:0000256" key="1">
    <source>
        <dbReference type="ARBA" id="ARBA00004328"/>
    </source>
</evidence>
<evidence type="ECO:0000256" key="2">
    <source>
        <dbReference type="ARBA" id="ARBA00022612"/>
    </source>
</evidence>
<accession>A0AAJ2R8F8</accession>
<feature type="compositionally biased region" description="Polar residues" evidence="6">
    <location>
        <begin position="488"/>
        <end position="506"/>
    </location>
</feature>
<dbReference type="AlphaFoldDB" id="A0AAJ2R8F8"/>
<evidence type="ECO:0000259" key="7">
    <source>
        <dbReference type="Pfam" id="PF04586"/>
    </source>
</evidence>
<evidence type="ECO:0000256" key="3">
    <source>
        <dbReference type="ARBA" id="ARBA00022670"/>
    </source>
</evidence>
<keyword evidence="5" id="KW-0175">Coiled coil</keyword>
<dbReference type="Pfam" id="PF04586">
    <property type="entry name" value="Peptidase_S78"/>
    <property type="match status" value="1"/>
</dbReference>
<keyword evidence="4" id="KW-0378">Hydrolase</keyword>
<comment type="caution">
    <text evidence="8">The sequence shown here is derived from an EMBL/GenBank/DDBJ whole genome shotgun (WGS) entry which is preliminary data.</text>
</comment>
<dbReference type="InterPro" id="IPR054613">
    <property type="entry name" value="Peptidase_S78_dom"/>
</dbReference>
<name>A0AAJ2R8F8_DELAC</name>
<dbReference type="InterPro" id="IPR024455">
    <property type="entry name" value="Phage_capsid"/>
</dbReference>
<dbReference type="Gene3D" id="3.30.2320.10">
    <property type="entry name" value="hypothetical protein PF0899 domain"/>
    <property type="match status" value="1"/>
</dbReference>
<protein>
    <submittedName>
        <fullName evidence="8">Phage major capsid protein</fullName>
    </submittedName>
</protein>
<feature type="coiled-coil region" evidence="5">
    <location>
        <begin position="208"/>
        <end position="235"/>
    </location>
</feature>
<comment type="subcellular location">
    <subcellularLocation>
        <location evidence="1">Virion</location>
    </subcellularLocation>
</comment>
<evidence type="ECO:0000256" key="4">
    <source>
        <dbReference type="ARBA" id="ARBA00022801"/>
    </source>
</evidence>
<dbReference type="Gene3D" id="3.30.2400.10">
    <property type="entry name" value="Major capsid protein gp5"/>
    <property type="match status" value="1"/>
</dbReference>
<evidence type="ECO:0000313" key="9">
    <source>
        <dbReference type="Proteomes" id="UP001287445"/>
    </source>
</evidence>
<dbReference type="RefSeq" id="WP_319076978.1">
    <property type="nucleotide sequence ID" value="NZ_JAWWMZ010000022.1"/>
</dbReference>
<organism evidence="8 9">
    <name type="scientific">Delftia acidovorans</name>
    <name type="common">Pseudomonas acidovorans</name>
    <name type="synonym">Comamonas acidovorans</name>
    <dbReference type="NCBI Taxonomy" id="80866"/>
    <lineage>
        <taxon>Bacteria</taxon>
        <taxon>Pseudomonadati</taxon>
        <taxon>Pseudomonadota</taxon>
        <taxon>Betaproteobacteria</taxon>
        <taxon>Burkholderiales</taxon>
        <taxon>Comamonadaceae</taxon>
        <taxon>Delftia</taxon>
    </lineage>
</organism>